<evidence type="ECO:0008006" key="22">
    <source>
        <dbReference type="Google" id="ProtNLM"/>
    </source>
</evidence>
<evidence type="ECO:0000259" key="17">
    <source>
        <dbReference type="PROSITE" id="PS50979"/>
    </source>
</evidence>
<dbReference type="Pfam" id="PF00364">
    <property type="entry name" value="Biotin_lipoyl"/>
    <property type="match status" value="1"/>
</dbReference>
<evidence type="ECO:0000256" key="9">
    <source>
        <dbReference type="ARBA" id="ARBA00023160"/>
    </source>
</evidence>
<comment type="pathway">
    <text evidence="2">Lipid metabolism; malonyl-CoA biosynthesis; malonyl-CoA from acetyl-CoA: step 1/1.</text>
</comment>
<evidence type="ECO:0000256" key="3">
    <source>
        <dbReference type="ARBA" id="ARBA00022516"/>
    </source>
</evidence>
<dbReference type="PROSITE" id="PS50979">
    <property type="entry name" value="BC"/>
    <property type="match status" value="1"/>
</dbReference>
<dbReference type="PROSITE" id="PS00867">
    <property type="entry name" value="CPSASE_2"/>
    <property type="match status" value="1"/>
</dbReference>
<comment type="caution">
    <text evidence="20">The sequence shown here is derived from an EMBL/GenBank/DDBJ whole genome shotgun (WGS) entry which is preliminary data.</text>
</comment>
<dbReference type="SUPFAM" id="SSF52096">
    <property type="entry name" value="ClpP/crotonase"/>
    <property type="match status" value="2"/>
</dbReference>
<keyword evidence="3" id="KW-0444">Lipid biosynthesis</keyword>
<feature type="domain" description="Lipoyl-binding" evidence="15">
    <location>
        <begin position="662"/>
        <end position="736"/>
    </location>
</feature>
<dbReference type="Gene3D" id="3.40.50.20">
    <property type="match status" value="1"/>
</dbReference>
<dbReference type="PROSITE" id="PS00188">
    <property type="entry name" value="BIOTIN"/>
    <property type="match status" value="1"/>
</dbReference>
<keyword evidence="21" id="KW-1185">Reference proteome</keyword>
<evidence type="ECO:0000313" key="20">
    <source>
        <dbReference type="EMBL" id="KAG2381924.1"/>
    </source>
</evidence>
<evidence type="ECO:0000313" key="21">
    <source>
        <dbReference type="Proteomes" id="UP000816034"/>
    </source>
</evidence>
<dbReference type="Gene3D" id="3.30.470.20">
    <property type="entry name" value="ATP-grasp fold, B domain"/>
    <property type="match status" value="1"/>
</dbReference>
<dbReference type="GO" id="GO:0006633">
    <property type="term" value="P:fatty acid biosynthetic process"/>
    <property type="evidence" value="ECO:0007669"/>
    <property type="project" value="UniProtKB-KW"/>
</dbReference>
<dbReference type="PROSITE" id="PS50980">
    <property type="entry name" value="COA_CT_NTER"/>
    <property type="match status" value="1"/>
</dbReference>
<dbReference type="SUPFAM" id="SSF52440">
    <property type="entry name" value="PreATP-grasp domain"/>
    <property type="match status" value="1"/>
</dbReference>
<dbReference type="InterPro" id="IPR011762">
    <property type="entry name" value="COA_CT_N"/>
</dbReference>
<dbReference type="Gene3D" id="3.90.226.10">
    <property type="entry name" value="2-enoyl-CoA Hydratase, Chain A, domain 1"/>
    <property type="match status" value="2"/>
</dbReference>
<dbReference type="RefSeq" id="XP_044547603.1">
    <property type="nucleotide sequence ID" value="XM_044695497.1"/>
</dbReference>
<dbReference type="InterPro" id="IPR029045">
    <property type="entry name" value="ClpP/crotonase-like_dom_sf"/>
</dbReference>
<dbReference type="InterPro" id="IPR016185">
    <property type="entry name" value="PreATP-grasp_dom_sf"/>
</dbReference>
<name>A0AA88GMW5_NAELO</name>
<dbReference type="InterPro" id="IPR011761">
    <property type="entry name" value="ATP-grasp"/>
</dbReference>
<dbReference type="GO" id="GO:0046872">
    <property type="term" value="F:metal ion binding"/>
    <property type="evidence" value="ECO:0007669"/>
    <property type="project" value="InterPro"/>
</dbReference>
<accession>A0AA88GMW5</accession>
<organism evidence="20 21">
    <name type="scientific">Naegleria lovaniensis</name>
    <name type="common">Amoeba</name>
    <dbReference type="NCBI Taxonomy" id="51637"/>
    <lineage>
        <taxon>Eukaryota</taxon>
        <taxon>Discoba</taxon>
        <taxon>Heterolobosea</taxon>
        <taxon>Tetramitia</taxon>
        <taxon>Eutetramitia</taxon>
        <taxon>Vahlkampfiidae</taxon>
        <taxon>Naegleria</taxon>
    </lineage>
</organism>
<keyword evidence="4" id="KW-0436">Ligase</keyword>
<dbReference type="InterPro" id="IPR001882">
    <property type="entry name" value="Biotin_BS"/>
</dbReference>
<dbReference type="InterPro" id="IPR011763">
    <property type="entry name" value="COA_CT_C"/>
</dbReference>
<evidence type="ECO:0000256" key="7">
    <source>
        <dbReference type="ARBA" id="ARBA00022840"/>
    </source>
</evidence>
<feature type="domain" description="CoA carboxyltransferase C-terminal" evidence="19">
    <location>
        <begin position="1803"/>
        <end position="2122"/>
    </location>
</feature>
<dbReference type="InterPro" id="IPR005479">
    <property type="entry name" value="CPAse_ATP-bd"/>
</dbReference>
<comment type="catalytic activity">
    <reaction evidence="13">
        <text>N(6)-biotinyl-L-lysyl-[protein] + hydrogencarbonate + ATP = N(6)-carboxybiotinyl-L-lysyl-[protein] + ADP + phosphate + H(+)</text>
        <dbReference type="Rhea" id="RHEA:13501"/>
        <dbReference type="Rhea" id="RHEA-COMP:10505"/>
        <dbReference type="Rhea" id="RHEA-COMP:10506"/>
        <dbReference type="ChEBI" id="CHEBI:15378"/>
        <dbReference type="ChEBI" id="CHEBI:17544"/>
        <dbReference type="ChEBI" id="CHEBI:30616"/>
        <dbReference type="ChEBI" id="CHEBI:43474"/>
        <dbReference type="ChEBI" id="CHEBI:83144"/>
        <dbReference type="ChEBI" id="CHEBI:83145"/>
        <dbReference type="ChEBI" id="CHEBI:456216"/>
        <dbReference type="EC" id="6.3.4.14"/>
    </reaction>
</comment>
<keyword evidence="11" id="KW-0511">Multifunctional enzyme</keyword>
<dbReference type="CDD" id="cd06850">
    <property type="entry name" value="biotinyl_domain"/>
    <property type="match status" value="1"/>
</dbReference>
<feature type="domain" description="ATP-grasp" evidence="16">
    <location>
        <begin position="183"/>
        <end position="379"/>
    </location>
</feature>
<comment type="catalytic activity">
    <reaction evidence="12">
        <text>hydrogencarbonate + acetyl-CoA + ATP = malonyl-CoA + ADP + phosphate + H(+)</text>
        <dbReference type="Rhea" id="RHEA:11308"/>
        <dbReference type="ChEBI" id="CHEBI:15378"/>
        <dbReference type="ChEBI" id="CHEBI:17544"/>
        <dbReference type="ChEBI" id="CHEBI:30616"/>
        <dbReference type="ChEBI" id="CHEBI:43474"/>
        <dbReference type="ChEBI" id="CHEBI:57288"/>
        <dbReference type="ChEBI" id="CHEBI:57384"/>
        <dbReference type="ChEBI" id="CHEBI:456216"/>
        <dbReference type="EC" id="6.4.1.2"/>
    </reaction>
</comment>
<dbReference type="PANTHER" id="PTHR45728:SF3">
    <property type="entry name" value="ACETYL-COA CARBOXYLASE"/>
    <property type="match status" value="1"/>
</dbReference>
<dbReference type="FunFam" id="2.40.460.10:FF:000001">
    <property type="entry name" value="Acetyl-CoA carboxylase 1"/>
    <property type="match status" value="1"/>
</dbReference>
<feature type="domain" description="CoA carboxyltransferase N-terminal" evidence="18">
    <location>
        <begin position="1461"/>
        <end position="1799"/>
    </location>
</feature>
<dbReference type="Pfam" id="PF00289">
    <property type="entry name" value="Biotin_carb_N"/>
    <property type="match status" value="1"/>
</dbReference>
<evidence type="ECO:0000256" key="11">
    <source>
        <dbReference type="ARBA" id="ARBA00023268"/>
    </source>
</evidence>
<keyword evidence="8" id="KW-0443">Lipid metabolism</keyword>
<dbReference type="EMBL" id="PYSW02000025">
    <property type="protein sequence ID" value="KAG2381924.1"/>
    <property type="molecule type" value="Genomic_DNA"/>
</dbReference>
<dbReference type="GO" id="GO:0003989">
    <property type="term" value="F:acetyl-CoA carboxylase activity"/>
    <property type="evidence" value="ECO:0007669"/>
    <property type="project" value="UniProtKB-EC"/>
</dbReference>
<dbReference type="GO" id="GO:0004075">
    <property type="term" value="F:biotin carboxylase activity"/>
    <property type="evidence" value="ECO:0007669"/>
    <property type="project" value="UniProtKB-EC"/>
</dbReference>
<evidence type="ECO:0000256" key="12">
    <source>
        <dbReference type="ARBA" id="ARBA00048065"/>
    </source>
</evidence>
<proteinExistence type="predicted"/>
<evidence type="ECO:0000256" key="14">
    <source>
        <dbReference type="PROSITE-ProRule" id="PRU00409"/>
    </source>
</evidence>
<evidence type="ECO:0000256" key="5">
    <source>
        <dbReference type="ARBA" id="ARBA00022741"/>
    </source>
</evidence>
<dbReference type="SUPFAM" id="SSF51230">
    <property type="entry name" value="Single hybrid motif"/>
    <property type="match status" value="1"/>
</dbReference>
<dbReference type="InterPro" id="IPR011053">
    <property type="entry name" value="Single_hybrid_motif"/>
</dbReference>
<protein>
    <recommendedName>
        <fullName evidence="22">Acetyl-CoA carboxylase</fullName>
    </recommendedName>
</protein>
<dbReference type="FunFam" id="3.30.1490.20:FF:000003">
    <property type="entry name" value="acetyl-CoA carboxylase isoform X1"/>
    <property type="match status" value="1"/>
</dbReference>
<dbReference type="Gene3D" id="3.30.1490.20">
    <property type="entry name" value="ATP-grasp fold, A domain"/>
    <property type="match status" value="1"/>
</dbReference>
<evidence type="ECO:0000256" key="13">
    <source>
        <dbReference type="ARBA" id="ARBA00048600"/>
    </source>
</evidence>
<dbReference type="GO" id="GO:0005739">
    <property type="term" value="C:mitochondrion"/>
    <property type="evidence" value="ECO:0007669"/>
    <property type="project" value="TreeGrafter"/>
</dbReference>
<evidence type="ECO:0000256" key="2">
    <source>
        <dbReference type="ARBA" id="ARBA00004956"/>
    </source>
</evidence>
<gene>
    <name evidence="20" type="ORF">C9374_005716</name>
</gene>
<evidence type="ECO:0000259" key="16">
    <source>
        <dbReference type="PROSITE" id="PS50975"/>
    </source>
</evidence>
<dbReference type="InterPro" id="IPR011764">
    <property type="entry name" value="Biotin_carboxylation_dom"/>
</dbReference>
<dbReference type="SUPFAM" id="SSF56059">
    <property type="entry name" value="Glutathione synthetase ATP-binding domain-like"/>
    <property type="match status" value="1"/>
</dbReference>
<evidence type="ECO:0000256" key="8">
    <source>
        <dbReference type="ARBA" id="ARBA00023098"/>
    </source>
</evidence>
<dbReference type="InterPro" id="IPR013537">
    <property type="entry name" value="AcCoA_COase_cen"/>
</dbReference>
<dbReference type="InterPro" id="IPR049074">
    <property type="entry name" value="ACCA_BT"/>
</dbReference>
<evidence type="ECO:0000256" key="1">
    <source>
        <dbReference type="ARBA" id="ARBA00001953"/>
    </source>
</evidence>
<dbReference type="SMART" id="SM00878">
    <property type="entry name" value="Biotin_carb_C"/>
    <property type="match status" value="1"/>
</dbReference>
<dbReference type="Gene3D" id="2.40.50.100">
    <property type="match status" value="1"/>
</dbReference>
<dbReference type="PANTHER" id="PTHR45728">
    <property type="entry name" value="ACETYL-COA CARBOXYLASE, ISOFORM A"/>
    <property type="match status" value="1"/>
</dbReference>
<dbReference type="PROSITE" id="PS50968">
    <property type="entry name" value="BIOTINYL_LIPOYL"/>
    <property type="match status" value="1"/>
</dbReference>
<dbReference type="GeneID" id="68098171"/>
<sequence>MSAQSPVVDTQSNRGFFANIEEYVRVMGGNKPIKKILIANNGIAAVKGIRSMRKWCNEVFGRADDIKFVVMATPEDIQANAEYVRLADELVKVPGESNFNNYSNVKLIVDIAEQYMCDAVWPGWGHASENPELPFSLSQTKRKISFIGPDALPMEALGDKISSTILAQAAGVPCIPWSGSHVSYDIAKDGLPIPEDIYLECCITSENEALECAHKIGYPIMIKASEGGGGKGIRKVTNDTELKLGFQQVKIEVPGSPIFLMKLSSESRHLEVQVVADKHGNAIALYSRDCSVQRRHQKIIEEGPVTIAPKHVVDTMEAAAVTLAKSVNYSGAGTVEYLYEPTTQQVYFLELNPRLQVEHPVTEWITLTNIPSIQLQIAMGIPLYNMADIRRFFGVQLEELYSPSVNIDVNDASKRRPPVGHTIACRITAENPESGFQPTCGGVVELNFRTAPNVWGYFSIRSQGAVHAFSDSQFGHIFTHGSTREEARKSMLLALSELAIRGEIRTTAEYLQSLLKFDDYIDNRYTTAWLDGLIARKIKLEKPDTFLVVTCGALHTLHRMVSERAKNWILAVERGQVPSFDCVDVHYSIELIYENVKYQVDGVRSGPNKYTLALNGSTREAEFSELRDSGLLIIIDNESHVSYATEEPSGLRVLVDGKVCMFTKEFDPSQLRSTLSGKFIRYLVENGAHVKPNTPVAELEVMKMIVTVYAPLPGKVNHCLVDGTGVNQGDIIAMIDLDDKSQVKRSLPFEGQFPPSSSSSTTARVPPNRVVTSALEVIENLLAGYDYPSFIFNDKLSQAVTSLKKLGDRNVLIHVLIEKISVLRKFLPISLIKDVNNVLLKRKEQYDEYCCQDNDDHTHDVYNEDLIKELVTLFKNFENGLEGGKKDEFLQAAKPVYEIFDLFNSGYKQHAYNVLSKLLETYLETEKGFDTKGGKRKEAVWFDLREKHSDNLTKTYQIGLSHCRLRSKNKVIRSLLEVIEDLDMVKEFTPTLDELAAFVAPEYSDVAVAAKHILTTSRLPSKKRMKDEMEGYLKDGLEATDQQQKLACLKELIVKSNYSFDILLEFFSDPNEKIADLAAEVYIRKAYCTFDINIVKSASHGKYKTVEFNFMNTEKSTNSGSLKSDGIVGSISMDSLNTLSETEDNLGFGVMSIFDSLHDVDNYLPEVLKIFENNDDADHTNVLKVLLKWNQTITPNDTELVSALTTIMKKHSKQLEYNEIKRVTVVVEIQGRLPFYFTFRQRINYNEDPMYRHIEPTLAFQLFLKKLSNYDVNPYPCRDPSVHVFYGQKKKELGLNRYDYLNKRFFVRTLVLQGDIFTEENPEELQISELERYVVASINALEIAMADKNYAASYANHIFVNFLPEVVVKADMVGEIIERFQKVYGKRLWKLRVSEVEVRFTAKFSKTSQPQTFRFIARDDTAYNLTLDIYREEKDQNTGRTVYKTVVGEKKPLEGLDVNIPHPILQTVDQKRVIAHNNETSYVYDFPYLFERAIHGMWKEYNELTQEPIPSVLLQKVEYILNNETRKLVENPNKDAIGKNTCGMVVWKLTMYTPECRDGRDMILIANDITFQSGSFGVIEDEVFQLASEMARNLRIPRFYIAANSGARIGLADEVRELFKVEWTDPNDCTKGFKYLYLTEFDYEKLQKTHSVNATLIEVNDEKRWKIIDIIGKENGIGVENLRGSGMIAGETSRAYEEIFTMNYIAARSVGIGAYVNRLGQRIIQNRRAPILLTGAGALNKVLSREVYTSNLQLGGIQIMYPNGVSHLVAADDYRAIQQAMKWLQYVPKTIGSPLPVLKNLDDPEREIGFVPLEGSHYDFREMLVGKYLENNDEKSYLSGFFDKDSFFETLGGWAKNIIVARARLGGIPMGVIAVDTKTYEQVIPADPADSNSRERVVQKSGQVWYPDSAFKTAQAINDFNKGEQLPLMIFANWRGFSGGQRDMFDEILKFGSYIVDALTQYKQPVFVYIPPHGELRGGAWVVVDPMINNEVMEMFADEKSKGGILEASGIVEIKYRKQEIVATIQRLDEEYIRLSRELGSSEISLQEKDQIKLKMEKRVERLLPIYTQVAECFADLHDTPGRMKAKGVITEVVSWKNSRSYFYWRLRRKLLEFSLLNQLSDCVTENKISVKRQILREQVINNEQLWNNDKDFLSWVETNSHTVQQCIAKIRREKVKQDVATLCSGNADAVLEGLLSYLEHNSVDESLKEKLRKLL</sequence>
<dbReference type="Pfam" id="PF21385">
    <property type="entry name" value="ACCA_BT"/>
    <property type="match status" value="1"/>
</dbReference>
<dbReference type="Gene3D" id="2.40.460.10">
    <property type="entry name" value="Biotin dependent carboxylase carboxyltransferase"/>
    <property type="match status" value="1"/>
</dbReference>
<dbReference type="InterPro" id="IPR005481">
    <property type="entry name" value="BC-like_N"/>
</dbReference>
<dbReference type="InterPro" id="IPR049076">
    <property type="entry name" value="ACCA"/>
</dbReference>
<dbReference type="Pfam" id="PF02786">
    <property type="entry name" value="CPSase_L_D2"/>
    <property type="match status" value="1"/>
</dbReference>
<dbReference type="GO" id="GO:0005524">
    <property type="term" value="F:ATP binding"/>
    <property type="evidence" value="ECO:0007669"/>
    <property type="project" value="UniProtKB-UniRule"/>
</dbReference>
<feature type="domain" description="Biotin carboxylation" evidence="17">
    <location>
        <begin position="32"/>
        <end position="535"/>
    </location>
</feature>
<dbReference type="InterPro" id="IPR005482">
    <property type="entry name" value="Biotin_COase_C"/>
</dbReference>
<keyword evidence="9" id="KW-0275">Fatty acid biosynthesis</keyword>
<keyword evidence="5 14" id="KW-0547">Nucleotide-binding</keyword>
<evidence type="ECO:0000256" key="6">
    <source>
        <dbReference type="ARBA" id="ARBA00022832"/>
    </source>
</evidence>
<dbReference type="PROSITE" id="PS50975">
    <property type="entry name" value="ATP_GRASP"/>
    <property type="match status" value="1"/>
</dbReference>
<comment type="cofactor">
    <cofactor evidence="1">
        <name>biotin</name>
        <dbReference type="ChEBI" id="CHEBI:57586"/>
    </cofactor>
</comment>
<dbReference type="Proteomes" id="UP000816034">
    <property type="component" value="Unassembled WGS sequence"/>
</dbReference>
<keyword evidence="7 14" id="KW-0067">ATP-binding</keyword>
<reference evidence="20 21" key="1">
    <citation type="journal article" date="2018" name="BMC Genomics">
        <title>The genome of Naegleria lovaniensis, the basis for a comparative approach to unravel pathogenicity factors of the human pathogenic amoeba N. fowleri.</title>
        <authorList>
            <person name="Liechti N."/>
            <person name="Schurch N."/>
            <person name="Bruggmann R."/>
            <person name="Wittwer M."/>
        </authorList>
    </citation>
    <scope>NUCLEOTIDE SEQUENCE [LARGE SCALE GENOMIC DNA]</scope>
    <source>
        <strain evidence="20 21">ATCC 30569</strain>
    </source>
</reference>
<keyword evidence="6" id="KW-0276">Fatty acid metabolism</keyword>
<dbReference type="SUPFAM" id="SSF51246">
    <property type="entry name" value="Rudiment single hybrid motif"/>
    <property type="match status" value="1"/>
</dbReference>
<dbReference type="Pfam" id="PF02785">
    <property type="entry name" value="Biotin_carb_C"/>
    <property type="match status" value="1"/>
</dbReference>
<evidence type="ECO:0000259" key="18">
    <source>
        <dbReference type="PROSITE" id="PS50980"/>
    </source>
</evidence>
<dbReference type="FunFam" id="2.40.50.100:FF:000005">
    <property type="entry name" value="Acetyl-CoA carboxylase 1"/>
    <property type="match status" value="1"/>
</dbReference>
<dbReference type="FunFam" id="3.90.226.10:FF:000010">
    <property type="entry name" value="acetyl-CoA carboxylase isoform X2"/>
    <property type="match status" value="1"/>
</dbReference>
<dbReference type="Pfam" id="PF08326">
    <property type="entry name" value="ACC_central"/>
    <property type="match status" value="1"/>
</dbReference>
<dbReference type="InterPro" id="IPR011054">
    <property type="entry name" value="Rudment_hybrid_motif"/>
</dbReference>
<evidence type="ECO:0000256" key="4">
    <source>
        <dbReference type="ARBA" id="ARBA00022598"/>
    </source>
</evidence>
<keyword evidence="10" id="KW-0092">Biotin</keyword>
<evidence type="ECO:0000259" key="15">
    <source>
        <dbReference type="PROSITE" id="PS50968"/>
    </source>
</evidence>
<dbReference type="Pfam" id="PF01039">
    <property type="entry name" value="Carboxyl_trans"/>
    <property type="match status" value="1"/>
</dbReference>
<dbReference type="PROSITE" id="PS50989">
    <property type="entry name" value="COA_CT_CTER"/>
    <property type="match status" value="1"/>
</dbReference>
<dbReference type="InterPro" id="IPR000089">
    <property type="entry name" value="Biotin_lipoyl"/>
</dbReference>
<dbReference type="PROSITE" id="PS00866">
    <property type="entry name" value="CPSASE_1"/>
    <property type="match status" value="1"/>
</dbReference>
<evidence type="ECO:0000256" key="10">
    <source>
        <dbReference type="ARBA" id="ARBA00023267"/>
    </source>
</evidence>
<dbReference type="Gene3D" id="3.90.1770.10">
    <property type="entry name" value="PreATP-grasp domain"/>
    <property type="match status" value="1"/>
</dbReference>
<evidence type="ECO:0000259" key="19">
    <source>
        <dbReference type="PROSITE" id="PS50989"/>
    </source>
</evidence>
<dbReference type="InterPro" id="IPR013815">
    <property type="entry name" value="ATP_grasp_subdomain_1"/>
</dbReference>
<dbReference type="InterPro" id="IPR034733">
    <property type="entry name" value="AcCoA_carboxyl_beta"/>
</dbReference>